<feature type="compositionally biased region" description="Low complexity" evidence="11">
    <location>
        <begin position="136"/>
        <end position="148"/>
    </location>
</feature>
<comment type="miscellaneous">
    <text evidence="9">In eukaryotes there are cytoplasmic, mitochondrial and chloroplastic isozymes.</text>
</comment>
<dbReference type="InterPro" id="IPR036265">
    <property type="entry name" value="HIT-like_sf"/>
</dbReference>
<evidence type="ECO:0000256" key="5">
    <source>
        <dbReference type="ARBA" id="ARBA00022679"/>
    </source>
</evidence>
<feature type="domain" description="Zn(2)-C6 fungal-type" evidence="12">
    <location>
        <begin position="957"/>
        <end position="987"/>
    </location>
</feature>
<dbReference type="Gene3D" id="3.40.640.10">
    <property type="entry name" value="Type I PLP-dependent aspartate aminotransferase-like (Major domain)"/>
    <property type="match status" value="1"/>
</dbReference>
<dbReference type="Pfam" id="PF00155">
    <property type="entry name" value="Aminotran_1_2"/>
    <property type="match status" value="1"/>
</dbReference>
<comment type="cofactor">
    <cofactor evidence="1">
        <name>pyridoxal 5'-phosphate</name>
        <dbReference type="ChEBI" id="CHEBI:597326"/>
    </cofactor>
</comment>
<dbReference type="PRINTS" id="PR00799">
    <property type="entry name" value="TRANSAMINASE"/>
</dbReference>
<dbReference type="GO" id="GO:0000981">
    <property type="term" value="F:DNA-binding transcription factor activity, RNA polymerase II-specific"/>
    <property type="evidence" value="ECO:0007669"/>
    <property type="project" value="InterPro"/>
</dbReference>
<evidence type="ECO:0000256" key="9">
    <source>
        <dbReference type="RuleBase" id="RU000480"/>
    </source>
</evidence>
<evidence type="ECO:0000256" key="1">
    <source>
        <dbReference type="ARBA" id="ARBA00001933"/>
    </source>
</evidence>
<evidence type="ECO:0000256" key="3">
    <source>
        <dbReference type="ARBA" id="ARBA00011738"/>
    </source>
</evidence>
<dbReference type="Gene3D" id="4.10.240.10">
    <property type="entry name" value="Zn(2)-C6 fungal-type DNA-binding domain"/>
    <property type="match status" value="1"/>
</dbReference>
<dbReference type="Pfam" id="PF09830">
    <property type="entry name" value="ATP_transf"/>
    <property type="match status" value="1"/>
</dbReference>
<keyword evidence="8" id="KW-0539">Nucleus</keyword>
<dbReference type="InterPro" id="IPR015424">
    <property type="entry name" value="PyrdxlP-dep_Trfase"/>
</dbReference>
<dbReference type="InterPro" id="IPR015422">
    <property type="entry name" value="PyrdxlP-dep_Trfase_small"/>
</dbReference>
<dbReference type="CDD" id="cd12148">
    <property type="entry name" value="fungal_TF_MHR"/>
    <property type="match status" value="1"/>
</dbReference>
<feature type="compositionally biased region" description="Basic and acidic residues" evidence="11">
    <location>
        <begin position="224"/>
        <end position="236"/>
    </location>
</feature>
<dbReference type="PROSITE" id="PS00463">
    <property type="entry name" value="ZN2_CY6_FUNGAL_1"/>
    <property type="match status" value="1"/>
</dbReference>
<dbReference type="InterPro" id="IPR000796">
    <property type="entry name" value="Asp_trans"/>
</dbReference>
<keyword evidence="4 9" id="KW-0032">Aminotransferase</keyword>
<organism evidence="13 14">
    <name type="scientific">Verticillium longisporum</name>
    <name type="common">Verticillium dahliae var. longisporum</name>
    <dbReference type="NCBI Taxonomy" id="100787"/>
    <lineage>
        <taxon>Eukaryota</taxon>
        <taxon>Fungi</taxon>
        <taxon>Dikarya</taxon>
        <taxon>Ascomycota</taxon>
        <taxon>Pezizomycotina</taxon>
        <taxon>Sordariomycetes</taxon>
        <taxon>Hypocreomycetidae</taxon>
        <taxon>Glomerellales</taxon>
        <taxon>Plectosphaerellaceae</taxon>
        <taxon>Verticillium</taxon>
    </lineage>
</organism>
<evidence type="ECO:0000256" key="8">
    <source>
        <dbReference type="ARBA" id="ARBA00023242"/>
    </source>
</evidence>
<accession>A0A0G4KR67</accession>
<feature type="region of interest" description="Disordered" evidence="11">
    <location>
        <begin position="213"/>
        <end position="236"/>
    </location>
</feature>
<dbReference type="GO" id="GO:0030170">
    <property type="term" value="F:pyridoxal phosphate binding"/>
    <property type="evidence" value="ECO:0007669"/>
    <property type="project" value="InterPro"/>
</dbReference>
<dbReference type="EMBL" id="CVQI01002669">
    <property type="protein sequence ID" value="CRK11935.1"/>
    <property type="molecule type" value="Genomic_DNA"/>
</dbReference>
<dbReference type="CDD" id="cd00067">
    <property type="entry name" value="GAL4"/>
    <property type="match status" value="1"/>
</dbReference>
<keyword evidence="10" id="KW-0175">Coiled coil</keyword>
<dbReference type="InterPro" id="IPR004839">
    <property type="entry name" value="Aminotransferase_I/II_large"/>
</dbReference>
<dbReference type="InterPro" id="IPR019200">
    <property type="entry name" value="ATP_adenylylTrfase_C"/>
</dbReference>
<protein>
    <recommendedName>
        <fullName evidence="9">Aspartate aminotransferase</fullName>
        <ecNumber evidence="9">2.6.1.1</ecNumber>
    </recommendedName>
</protein>
<dbReference type="PANTHER" id="PTHR11879:SF55">
    <property type="entry name" value="GLUTAMATE OXALOACETATE TRANSAMINASE 1, ISOFORM B"/>
    <property type="match status" value="1"/>
</dbReference>
<dbReference type="InterPro" id="IPR036864">
    <property type="entry name" value="Zn2-C6_fun-type_DNA-bd_sf"/>
</dbReference>
<dbReference type="GO" id="GO:0006532">
    <property type="term" value="P:aspartate biosynthetic process"/>
    <property type="evidence" value="ECO:0007669"/>
    <property type="project" value="TreeGrafter"/>
</dbReference>
<evidence type="ECO:0000313" key="14">
    <source>
        <dbReference type="Proteomes" id="UP000045706"/>
    </source>
</evidence>
<evidence type="ECO:0000259" key="12">
    <source>
        <dbReference type="PROSITE" id="PS50048"/>
    </source>
</evidence>
<dbReference type="Pfam" id="PF19327">
    <property type="entry name" value="Ap4A_phos_N"/>
    <property type="match status" value="1"/>
</dbReference>
<name>A0A0G4KR67_VERLO</name>
<feature type="compositionally biased region" description="Low complexity" evidence="11">
    <location>
        <begin position="70"/>
        <end position="86"/>
    </location>
</feature>
<dbReference type="Gene3D" id="3.90.1150.10">
    <property type="entry name" value="Aspartate Aminotransferase, domain 1"/>
    <property type="match status" value="1"/>
</dbReference>
<evidence type="ECO:0000256" key="11">
    <source>
        <dbReference type="SAM" id="MobiDB-lite"/>
    </source>
</evidence>
<dbReference type="SUPFAM" id="SSF54197">
    <property type="entry name" value="HIT-like"/>
    <property type="match status" value="1"/>
</dbReference>
<dbReference type="SMART" id="SM00066">
    <property type="entry name" value="GAL4"/>
    <property type="match status" value="1"/>
</dbReference>
<dbReference type="PROSITE" id="PS00105">
    <property type="entry name" value="AA_TRANSFER_CLASS_1"/>
    <property type="match status" value="1"/>
</dbReference>
<dbReference type="PROSITE" id="PS50048">
    <property type="entry name" value="ZN2_CY6_FUNGAL_2"/>
    <property type="match status" value="1"/>
</dbReference>
<dbReference type="InterPro" id="IPR004838">
    <property type="entry name" value="NHTrfase_class1_PyrdxlP-BS"/>
</dbReference>
<dbReference type="Gene3D" id="3.30.428.70">
    <property type="match status" value="1"/>
</dbReference>
<sequence length="1518" mass="168833">MADLTPAFNELLAKHSAPSTRKKFSLEDIDGFLKEAYRINSHITTLHNELKDVRQSYLSTAQPRKTHIRAPTTTTTTAPQQQQQQQRYLTDRDREDVDAVHPQKNSHITTLHNELKDVRQSYLSTAQPRKTHIRAPTTTTTPQQQQQQRYLTDRDREDVDANAKQMLRELNASIRALEEAETLRRETEAALIRKKFVRGLGALGAWAAGDGALSGSGGSGGSKTAEHAAAEARARDEGQHRDGVVWFLRQRLQLCGRTQQAMMETRLTREMEKSRSVLARAGPGAGLTGFYEVMPSRGTKAGALREEGRGYGPVEDLTEEQIQMFEKGNQDMLQHYNSTLDKVRTAEKSLIEISELQTLLVGNLATQSANIEQLVADLENMGDNVGGGNKQLKEATKRPSAARYTFFATQLSAHLTSPSRPSRTSFLLETFPIRQHASSLLNNTTRRLRRLRLLLLLLLGFELVIAQSFAKNFGLYGERAGCFHVVTGPGPDATSTIARIASQLAILQRSEISNPPLYGARIASTVLNDAALFAEWQGNLRAMSGRIIDMRKALRAKLEALGTPGTWHHITDQIGMFSFTGLSEAQVLQLRDDAHVYMTKNGRISMAGLNTRNIDYFAEAVDKVVRAPEATIPAMTLLSLPDDLASRALSMFDALVSQGRLHYAATTPETHRVNNFTFEFRIAPALLTKPHSPSSSSAVSPQKGRSASPFLVPDPAFVVAPVGDAHVLELNLHSVLRPSFVLQTRLFQPQTEDLGLADVRAARAVMARLEGRGARGTTMMIFNCGVAAGCSQGHKHVQIFARPAMGLFPDAATSADDIEERIEGVPFKHYVLRLPRGASPEAVHDRVERLVRAARAALTACRGGEVLNVVLTDRWVCAIPRRRAKRDGTAANGAGMVGMVWLKDQAERDSWAAFGYTEHLAYLGVPIGGVPLGATPREHQMNEPTNFKDRRRRIAKACDSCRQKKLKCDGVRPACSRCMQYDVACMYADVAKPPYRRSRNKAERHPDAASFGRITASLRGGTFSRWVHPALQPLFGRTVHEPLPTWEQALSLVNDYFHHENRHRPLFDHPTFTAYLGRQYTDDPPPESSWWAALNIVLATAQRRKAGTDLSNWQEALNQAWKYVRNAMSAVLDILFHNISLLSVQALVSIGRFFLDTPNPSRHSYCHPQQARVFWCATILDQLACSKTGRPPAQKAEDYAVRLPEVSEDETLGTCVSVDGKTVLENFRLDAHLSTIEADSFQRLYSAATPARKSPEAQAAVEDLDRQLERWARSIPPAARPGRIHGNNWAESTQPYIYRLHLRYYACLVSIHRARDLEDFWTLRKQTDTTKPAESLGPSIQKCVDAARAMVPLLWKVPQNRCSFYWDLLAFATTALFIIYIYTKRVPSGDRPWQDLEDMRSIVRFMRTQIDHGADSFIHDLQVAAEAACDSSEAAVTHANVITADRSAHDRGSSSLTAHQTAYDDSQDKSMAIDGAASFEAPEPLEGLDSLHQQLLAFPWSFLENDLSFGNDLTGFGF</sequence>
<dbReference type="InterPro" id="IPR001138">
    <property type="entry name" value="Zn2Cys6_DnaBD"/>
</dbReference>
<reference evidence="14" key="1">
    <citation type="submission" date="2015-05" db="EMBL/GenBank/DDBJ databases">
        <authorList>
            <person name="Fogelqvist Johan"/>
        </authorList>
    </citation>
    <scope>NUCLEOTIDE SEQUENCE [LARGE SCALE GENOMIC DNA]</scope>
</reference>
<comment type="subunit">
    <text evidence="3 9">Homodimer.</text>
</comment>
<evidence type="ECO:0000256" key="7">
    <source>
        <dbReference type="ARBA" id="ARBA00022898"/>
    </source>
</evidence>
<evidence type="ECO:0000256" key="4">
    <source>
        <dbReference type="ARBA" id="ARBA00022576"/>
    </source>
</evidence>
<dbReference type="SMART" id="SM00906">
    <property type="entry name" value="Fungal_trans"/>
    <property type="match status" value="1"/>
</dbReference>
<evidence type="ECO:0000256" key="10">
    <source>
        <dbReference type="SAM" id="Coils"/>
    </source>
</evidence>
<keyword evidence="5 9" id="KW-0808">Transferase</keyword>
<comment type="catalytic activity">
    <reaction evidence="9">
        <text>L-aspartate + 2-oxoglutarate = oxaloacetate + L-glutamate</text>
        <dbReference type="Rhea" id="RHEA:21824"/>
        <dbReference type="ChEBI" id="CHEBI:16452"/>
        <dbReference type="ChEBI" id="CHEBI:16810"/>
        <dbReference type="ChEBI" id="CHEBI:29985"/>
        <dbReference type="ChEBI" id="CHEBI:29991"/>
        <dbReference type="EC" id="2.6.1.1"/>
    </reaction>
</comment>
<dbReference type="PANTHER" id="PTHR11879">
    <property type="entry name" value="ASPARTATE AMINOTRANSFERASE"/>
    <property type="match status" value="1"/>
</dbReference>
<dbReference type="InterPro" id="IPR015421">
    <property type="entry name" value="PyrdxlP-dep_Trfase_major"/>
</dbReference>
<evidence type="ECO:0000256" key="6">
    <source>
        <dbReference type="ARBA" id="ARBA00022723"/>
    </source>
</evidence>
<dbReference type="GO" id="GO:0004069">
    <property type="term" value="F:L-aspartate:2-oxoglutarate aminotransferase activity"/>
    <property type="evidence" value="ECO:0007669"/>
    <property type="project" value="UniProtKB-EC"/>
</dbReference>
<feature type="coiled-coil region" evidence="10">
    <location>
        <begin position="160"/>
        <end position="190"/>
    </location>
</feature>
<dbReference type="SUPFAM" id="SSF57701">
    <property type="entry name" value="Zn2/Cys6 DNA-binding domain"/>
    <property type="match status" value="1"/>
</dbReference>
<dbReference type="Proteomes" id="UP000045706">
    <property type="component" value="Unassembled WGS sequence"/>
</dbReference>
<evidence type="ECO:0000313" key="13">
    <source>
        <dbReference type="EMBL" id="CRK11935.1"/>
    </source>
</evidence>
<evidence type="ECO:0000256" key="2">
    <source>
        <dbReference type="ARBA" id="ARBA00007441"/>
    </source>
</evidence>
<dbReference type="GO" id="GO:0003677">
    <property type="term" value="F:DNA binding"/>
    <property type="evidence" value="ECO:0007669"/>
    <property type="project" value="InterPro"/>
</dbReference>
<dbReference type="SUPFAM" id="SSF53383">
    <property type="entry name" value="PLP-dependent transferases"/>
    <property type="match status" value="1"/>
</dbReference>
<dbReference type="Pfam" id="PF10496">
    <property type="entry name" value="Syntaxin-18_N"/>
    <property type="match status" value="1"/>
</dbReference>
<feature type="region of interest" description="Disordered" evidence="11">
    <location>
        <begin position="60"/>
        <end position="93"/>
    </location>
</feature>
<dbReference type="InterPro" id="IPR045759">
    <property type="entry name" value="Ap4A_phos1/2_N"/>
</dbReference>
<comment type="similarity">
    <text evidence="2">Belongs to the class-I pyridoxal-phosphate-dependent aminotransferase family.</text>
</comment>
<dbReference type="InterPro" id="IPR043171">
    <property type="entry name" value="Ap4A_phos1/2-like"/>
</dbReference>
<dbReference type="InterPro" id="IPR007219">
    <property type="entry name" value="XnlR_reg_dom"/>
</dbReference>
<dbReference type="GO" id="GO:0006351">
    <property type="term" value="P:DNA-templated transcription"/>
    <property type="evidence" value="ECO:0007669"/>
    <property type="project" value="InterPro"/>
</dbReference>
<feature type="region of interest" description="Disordered" evidence="11">
    <location>
        <begin position="125"/>
        <end position="156"/>
    </location>
</feature>
<dbReference type="EC" id="2.6.1.1" evidence="9"/>
<dbReference type="InterPro" id="IPR019529">
    <property type="entry name" value="Syntaxin-18_N"/>
</dbReference>
<dbReference type="GO" id="GO:0008270">
    <property type="term" value="F:zinc ion binding"/>
    <property type="evidence" value="ECO:0007669"/>
    <property type="project" value="InterPro"/>
</dbReference>
<gene>
    <name evidence="13" type="ORF">BN1723_009535</name>
</gene>
<dbReference type="GO" id="GO:0003877">
    <property type="term" value="F:ATP:ADP adenylyltransferase activity"/>
    <property type="evidence" value="ECO:0007669"/>
    <property type="project" value="InterPro"/>
</dbReference>
<dbReference type="GO" id="GO:0005829">
    <property type="term" value="C:cytosol"/>
    <property type="evidence" value="ECO:0007669"/>
    <property type="project" value="TreeGrafter"/>
</dbReference>
<keyword evidence="7" id="KW-0663">Pyridoxal phosphate</keyword>
<keyword evidence="6" id="KW-0479">Metal-binding</keyword>
<dbReference type="Pfam" id="PF00172">
    <property type="entry name" value="Zn_clus"/>
    <property type="match status" value="1"/>
</dbReference>
<proteinExistence type="inferred from homology"/>